<feature type="compositionally biased region" description="Basic residues" evidence="1">
    <location>
        <begin position="90"/>
        <end position="99"/>
    </location>
</feature>
<dbReference type="AlphaFoldDB" id="A0A9P6FUL1"/>
<protein>
    <submittedName>
        <fullName evidence="4">Collagen type IV alpha-3-binding protein</fullName>
    </submittedName>
</protein>
<dbReference type="SMART" id="SM00234">
    <property type="entry name" value="START"/>
    <property type="match status" value="1"/>
</dbReference>
<evidence type="ECO:0000259" key="3">
    <source>
        <dbReference type="PROSITE" id="PS50848"/>
    </source>
</evidence>
<dbReference type="PROSITE" id="PS50848">
    <property type="entry name" value="START"/>
    <property type="match status" value="1"/>
</dbReference>
<dbReference type="Proteomes" id="UP000780801">
    <property type="component" value="Unassembled WGS sequence"/>
</dbReference>
<organism evidence="4 5">
    <name type="scientific">Lunasporangiospora selenospora</name>
    <dbReference type="NCBI Taxonomy" id="979761"/>
    <lineage>
        <taxon>Eukaryota</taxon>
        <taxon>Fungi</taxon>
        <taxon>Fungi incertae sedis</taxon>
        <taxon>Mucoromycota</taxon>
        <taxon>Mortierellomycotina</taxon>
        <taxon>Mortierellomycetes</taxon>
        <taxon>Mortierellales</taxon>
        <taxon>Mortierellaceae</taxon>
        <taxon>Lunasporangiospora</taxon>
    </lineage>
</organism>
<dbReference type="InterPro" id="IPR023393">
    <property type="entry name" value="START-like_dom_sf"/>
</dbReference>
<gene>
    <name evidence="4" type="primary">COL4A3BP</name>
    <name evidence="4" type="ORF">BGW38_000621</name>
</gene>
<evidence type="ECO:0000313" key="4">
    <source>
        <dbReference type="EMBL" id="KAF9582120.1"/>
    </source>
</evidence>
<dbReference type="CDD" id="cd00177">
    <property type="entry name" value="START"/>
    <property type="match status" value="1"/>
</dbReference>
<keyword evidence="4" id="KW-0176">Collagen</keyword>
<proteinExistence type="predicted"/>
<evidence type="ECO:0000256" key="2">
    <source>
        <dbReference type="SAM" id="Phobius"/>
    </source>
</evidence>
<dbReference type="Pfam" id="PF01852">
    <property type="entry name" value="START"/>
    <property type="match status" value="1"/>
</dbReference>
<evidence type="ECO:0000256" key="1">
    <source>
        <dbReference type="SAM" id="MobiDB-lite"/>
    </source>
</evidence>
<keyword evidence="2" id="KW-0472">Membrane</keyword>
<name>A0A9P6FUL1_9FUNG</name>
<feature type="domain" description="START" evidence="3">
    <location>
        <begin position="126"/>
        <end position="315"/>
    </location>
</feature>
<dbReference type="InterPro" id="IPR051213">
    <property type="entry name" value="START_lipid_transfer"/>
</dbReference>
<dbReference type="SUPFAM" id="SSF55961">
    <property type="entry name" value="Bet v1-like"/>
    <property type="match status" value="1"/>
</dbReference>
<dbReference type="GO" id="GO:0005737">
    <property type="term" value="C:cytoplasm"/>
    <property type="evidence" value="ECO:0007669"/>
    <property type="project" value="UniProtKB-ARBA"/>
</dbReference>
<comment type="caution">
    <text evidence="4">The sequence shown here is derived from an EMBL/GenBank/DDBJ whole genome shotgun (WGS) entry which is preliminary data.</text>
</comment>
<dbReference type="GO" id="GO:0008289">
    <property type="term" value="F:lipid binding"/>
    <property type="evidence" value="ECO:0007669"/>
    <property type="project" value="InterPro"/>
</dbReference>
<sequence>MVLVTPYTLLYLVNRLLLEGVLDRIHYVFFELIFVIAFRRVFGIPDLAERLFPAREPAQAIEANPAAKTPTTTTSSSVDVAGANKEATTTKKKSKKTSRKPKVVKEHIYAREMAAMEKTFFDYVNDNAIWELVHEEQSSSLTIQVHQYKARPMCYKIISVMKGTPATTFDLLCDVAKRTEWDPLCVEAKSLASISPGVKVHYVRTKGMWPTASRDTVVLGFVKDLGEGRLCNITSSIEHPSMPVRAKESIVRMDTAVAGQIVEPIPGDSNSCRLIQILDTDLKGWIPDKLIQMVSTKAVPEGIRKINKMLPKITPYSDSKVMETFAVELKEAETRQNDGESGDEPGSGQSGEHELKKHREDGSQSELGHHRQGRNSVHGQGSQHEPTKSSSSLERSRPSVFRAFWEGAKQRVGGRNKLSNAVIATVVLAVLGPALARYRRQRRK</sequence>
<feature type="region of interest" description="Disordered" evidence="1">
    <location>
        <begin position="62"/>
        <end position="99"/>
    </location>
</feature>
<keyword evidence="2" id="KW-0812">Transmembrane</keyword>
<reference evidence="4" key="1">
    <citation type="journal article" date="2020" name="Fungal Divers.">
        <title>Resolving the Mortierellaceae phylogeny through synthesis of multi-gene phylogenetics and phylogenomics.</title>
        <authorList>
            <person name="Vandepol N."/>
            <person name="Liber J."/>
            <person name="Desiro A."/>
            <person name="Na H."/>
            <person name="Kennedy M."/>
            <person name="Barry K."/>
            <person name="Grigoriev I.V."/>
            <person name="Miller A.N."/>
            <person name="O'Donnell K."/>
            <person name="Stajich J.E."/>
            <person name="Bonito G."/>
        </authorList>
    </citation>
    <scope>NUCLEOTIDE SEQUENCE</scope>
    <source>
        <strain evidence="4">KOD1015</strain>
    </source>
</reference>
<dbReference type="OrthoDB" id="333905at2759"/>
<dbReference type="EMBL" id="JAABOA010001175">
    <property type="protein sequence ID" value="KAF9582120.1"/>
    <property type="molecule type" value="Genomic_DNA"/>
</dbReference>
<accession>A0A9P6FUL1</accession>
<keyword evidence="5" id="KW-1185">Reference proteome</keyword>
<feature type="compositionally biased region" description="Polar residues" evidence="1">
    <location>
        <begin position="374"/>
        <end position="384"/>
    </location>
</feature>
<feature type="transmembrane region" description="Helical" evidence="2">
    <location>
        <begin position="418"/>
        <end position="436"/>
    </location>
</feature>
<keyword evidence="2" id="KW-1133">Transmembrane helix</keyword>
<dbReference type="PANTHER" id="PTHR19308:SF14">
    <property type="entry name" value="START DOMAIN-CONTAINING PROTEIN"/>
    <property type="match status" value="1"/>
</dbReference>
<feature type="compositionally biased region" description="Basic and acidic residues" evidence="1">
    <location>
        <begin position="351"/>
        <end position="362"/>
    </location>
</feature>
<dbReference type="PANTHER" id="PTHR19308">
    <property type="entry name" value="PHOSPHATIDYLCHOLINE TRANSFER PROTEIN"/>
    <property type="match status" value="1"/>
</dbReference>
<dbReference type="Gene3D" id="3.30.530.20">
    <property type="match status" value="1"/>
</dbReference>
<feature type="region of interest" description="Disordered" evidence="1">
    <location>
        <begin position="332"/>
        <end position="396"/>
    </location>
</feature>
<evidence type="ECO:0000313" key="5">
    <source>
        <dbReference type="Proteomes" id="UP000780801"/>
    </source>
</evidence>
<dbReference type="InterPro" id="IPR002913">
    <property type="entry name" value="START_lipid-bd_dom"/>
</dbReference>